<accession>A0A2X2MA68</accession>
<dbReference type="GO" id="GO:0004386">
    <property type="term" value="F:helicase activity"/>
    <property type="evidence" value="ECO:0007669"/>
    <property type="project" value="UniProtKB-KW"/>
</dbReference>
<sequence>MVVASSNNGAVENISKDLPKIEEIIRNPEKCKFPKYEQNYANLAHELKDFAEIAEDLIGESAWGLFSGVFGKSTNINQVLSHMLKQDANDIGFAKLLQNENNRMSYNELMSEWQSHQRAFLEELRHVEMLKEESIRAYDVYKNCESYSKVEHELNSKKMNVKEKLNHLEIQISCDNKEIEDLDDRINYNTKQLETLNELIKSIRDSNKGFVNKLKAIFNSEEDERYKKHNAEKQQLLGQQIELEKCKKIKNEDLVSKLKEKEKLIKQLTKVQLQLDELNSQLQELEAYRIESKITIPEKDFWSDNNYDERQVTNLWTSDELQYRRAMLFLRAMILHKLLLIANNTTIYYAINDFKSRRKLIDANPDKVHNAWNVMHLIFPVV</sequence>
<dbReference type="Proteomes" id="UP000249913">
    <property type="component" value="Unassembled WGS sequence"/>
</dbReference>
<feature type="coiled-coil region" evidence="1">
    <location>
        <begin position="151"/>
        <end position="185"/>
    </location>
</feature>
<proteinExistence type="predicted"/>
<keyword evidence="2" id="KW-0067">ATP-binding</keyword>
<protein>
    <submittedName>
        <fullName evidence="2">Superfamily I DNA/RNA helicase protein</fullName>
    </submittedName>
</protein>
<reference evidence="2 3" key="1">
    <citation type="submission" date="2018-06" db="EMBL/GenBank/DDBJ databases">
        <authorList>
            <consortium name="Pathogen Informatics"/>
            <person name="Doyle S."/>
        </authorList>
    </citation>
    <scope>NUCLEOTIDE SEQUENCE [LARGE SCALE GENOMIC DNA]</scope>
    <source>
        <strain evidence="2 3">NCTC7878</strain>
    </source>
</reference>
<organism evidence="2 3">
    <name type="scientific">Staphylococcus aureus</name>
    <dbReference type="NCBI Taxonomy" id="1280"/>
    <lineage>
        <taxon>Bacteria</taxon>
        <taxon>Bacillati</taxon>
        <taxon>Bacillota</taxon>
        <taxon>Bacilli</taxon>
        <taxon>Bacillales</taxon>
        <taxon>Staphylococcaceae</taxon>
        <taxon>Staphylococcus</taxon>
    </lineage>
</organism>
<dbReference type="EMBL" id="UAUX01000009">
    <property type="protein sequence ID" value="SPZ98710.1"/>
    <property type="molecule type" value="Genomic_DNA"/>
</dbReference>
<keyword evidence="1" id="KW-0175">Coiled coil</keyword>
<keyword evidence="2" id="KW-0547">Nucleotide-binding</keyword>
<evidence type="ECO:0000313" key="2">
    <source>
        <dbReference type="EMBL" id="SPZ98710.1"/>
    </source>
</evidence>
<keyword evidence="2" id="KW-0347">Helicase</keyword>
<dbReference type="AlphaFoldDB" id="A0A2X2MA68"/>
<feature type="coiled-coil region" evidence="1">
    <location>
        <begin position="219"/>
        <end position="295"/>
    </location>
</feature>
<keyword evidence="2" id="KW-0378">Hydrolase</keyword>
<evidence type="ECO:0000313" key="3">
    <source>
        <dbReference type="Proteomes" id="UP000249913"/>
    </source>
</evidence>
<name>A0A2X2MA68_STAAU</name>
<gene>
    <name evidence="2" type="ORF">NCTC7878_02113</name>
</gene>
<evidence type="ECO:0000256" key="1">
    <source>
        <dbReference type="SAM" id="Coils"/>
    </source>
</evidence>